<evidence type="ECO:0000313" key="2">
    <source>
        <dbReference type="EMBL" id="KAB2932338.1"/>
    </source>
</evidence>
<dbReference type="InterPro" id="IPR018958">
    <property type="entry name" value="Knr4/Smi1-like_dom"/>
</dbReference>
<reference evidence="2 3" key="1">
    <citation type="submission" date="2019-10" db="EMBL/GenBank/DDBJ databases">
        <title>Extracellular Electron Transfer in a Candidatus Methanoperedens spp. Enrichment Culture.</title>
        <authorList>
            <person name="Berger S."/>
            <person name="Rangel Shaw D."/>
            <person name="Berben T."/>
            <person name="In 'T Zandt M."/>
            <person name="Frank J."/>
            <person name="Reimann J."/>
            <person name="Jetten M.S.M."/>
            <person name="Welte C.U."/>
        </authorList>
    </citation>
    <scope>NUCLEOTIDE SEQUENCE [LARGE SCALE GENOMIC DNA]</scope>
    <source>
        <strain evidence="2">SB12</strain>
    </source>
</reference>
<organism evidence="2 3">
    <name type="scientific">Leptonema illini</name>
    <dbReference type="NCBI Taxonomy" id="183"/>
    <lineage>
        <taxon>Bacteria</taxon>
        <taxon>Pseudomonadati</taxon>
        <taxon>Spirochaetota</taxon>
        <taxon>Spirochaetia</taxon>
        <taxon>Leptospirales</taxon>
        <taxon>Leptospiraceae</taxon>
        <taxon>Leptonema</taxon>
    </lineage>
</organism>
<gene>
    <name evidence="2" type="ORF">F9K24_10445</name>
</gene>
<feature type="domain" description="Knr4/Smi1-like" evidence="1">
    <location>
        <begin position="21"/>
        <end position="141"/>
    </location>
</feature>
<evidence type="ECO:0000313" key="3">
    <source>
        <dbReference type="Proteomes" id="UP000460298"/>
    </source>
</evidence>
<dbReference type="AlphaFoldDB" id="A0A833LX81"/>
<dbReference type="SMART" id="SM00860">
    <property type="entry name" value="SMI1_KNR4"/>
    <property type="match status" value="1"/>
</dbReference>
<dbReference type="Proteomes" id="UP000460298">
    <property type="component" value="Unassembled WGS sequence"/>
</dbReference>
<proteinExistence type="predicted"/>
<dbReference type="SUPFAM" id="SSF160631">
    <property type="entry name" value="SMI1/KNR4-like"/>
    <property type="match status" value="1"/>
</dbReference>
<evidence type="ECO:0000259" key="1">
    <source>
        <dbReference type="SMART" id="SM00860"/>
    </source>
</evidence>
<protein>
    <submittedName>
        <fullName evidence="2">SMI1/KNR4 family protein</fullName>
    </submittedName>
</protein>
<dbReference type="Gene3D" id="3.40.1580.10">
    <property type="entry name" value="SMI1/KNR4-like"/>
    <property type="match status" value="1"/>
</dbReference>
<sequence length="146" mass="16803">MKLTELFSRIEADEEFESGRPATEAQIQAAEEQLSIRFPEAYRTLLVRYGHISFSGGNVYGVSDNPYFDVIGRTLKIKQAKLPADYRIPQDGCIIENYAGGGFYFLFGANTAMEGEIIECLDETWWVPERRWNKLEDFLEYRLSLV</sequence>
<dbReference type="InterPro" id="IPR037883">
    <property type="entry name" value="Knr4/Smi1-like_sf"/>
</dbReference>
<comment type="caution">
    <text evidence="2">The sequence shown here is derived from an EMBL/GenBank/DDBJ whole genome shotgun (WGS) entry which is preliminary data.</text>
</comment>
<dbReference type="EMBL" id="WBUI01000009">
    <property type="protein sequence ID" value="KAB2932338.1"/>
    <property type="molecule type" value="Genomic_DNA"/>
</dbReference>
<dbReference type="Pfam" id="PF14567">
    <property type="entry name" value="SUKH_5"/>
    <property type="match status" value="1"/>
</dbReference>
<accession>A0A833LX81</accession>
<name>A0A833LX81_9LEPT</name>